<dbReference type="Proteomes" id="UP001163046">
    <property type="component" value="Unassembled WGS sequence"/>
</dbReference>
<evidence type="ECO:0000313" key="1">
    <source>
        <dbReference type="EMBL" id="KAJ7390660.1"/>
    </source>
</evidence>
<evidence type="ECO:0000313" key="2">
    <source>
        <dbReference type="Proteomes" id="UP001163046"/>
    </source>
</evidence>
<proteinExistence type="predicted"/>
<dbReference type="AlphaFoldDB" id="A0A9X0D8G1"/>
<sequence length="103" mass="11897">MCCFEQQPEIRLRLLQGTPKFAIMKLFLSTTICVMKKIKPMSPCFDMASPEILYLYVTCEKYWTKGTEKRKNLDGQQLSADQSIPSNWRSPVANFVHAQVSFN</sequence>
<organism evidence="1 2">
    <name type="scientific">Desmophyllum pertusum</name>
    <dbReference type="NCBI Taxonomy" id="174260"/>
    <lineage>
        <taxon>Eukaryota</taxon>
        <taxon>Metazoa</taxon>
        <taxon>Cnidaria</taxon>
        <taxon>Anthozoa</taxon>
        <taxon>Hexacorallia</taxon>
        <taxon>Scleractinia</taxon>
        <taxon>Caryophylliina</taxon>
        <taxon>Caryophylliidae</taxon>
        <taxon>Desmophyllum</taxon>
    </lineage>
</organism>
<keyword evidence="2" id="KW-1185">Reference proteome</keyword>
<name>A0A9X0D8G1_9CNID</name>
<comment type="caution">
    <text evidence="1">The sequence shown here is derived from an EMBL/GenBank/DDBJ whole genome shotgun (WGS) entry which is preliminary data.</text>
</comment>
<protein>
    <submittedName>
        <fullName evidence="1">Uncharacterized protein</fullName>
    </submittedName>
</protein>
<accession>A0A9X0D8G1</accession>
<dbReference type="EMBL" id="MU825413">
    <property type="protein sequence ID" value="KAJ7390660.1"/>
    <property type="molecule type" value="Genomic_DNA"/>
</dbReference>
<gene>
    <name evidence="1" type="ORF">OS493_023372</name>
</gene>
<reference evidence="1" key="1">
    <citation type="submission" date="2023-01" db="EMBL/GenBank/DDBJ databases">
        <title>Genome assembly of the deep-sea coral Lophelia pertusa.</title>
        <authorList>
            <person name="Herrera S."/>
            <person name="Cordes E."/>
        </authorList>
    </citation>
    <scope>NUCLEOTIDE SEQUENCE</scope>
    <source>
        <strain evidence="1">USNM1676648</strain>
        <tissue evidence="1">Polyp</tissue>
    </source>
</reference>